<dbReference type="EMBL" id="BBWV01000001">
    <property type="protein sequence ID" value="GAO41275.1"/>
    <property type="molecule type" value="Genomic_DNA"/>
</dbReference>
<dbReference type="Gene3D" id="2.40.128.110">
    <property type="entry name" value="Lipid/polyisoprenoid-binding, YceI-like"/>
    <property type="match status" value="1"/>
</dbReference>
<evidence type="ECO:0000313" key="3">
    <source>
        <dbReference type="Proteomes" id="UP000033121"/>
    </source>
</evidence>
<dbReference type="STRING" id="1220578.FPE01S_01_02870"/>
<dbReference type="SUPFAM" id="SSF101874">
    <property type="entry name" value="YceI-like"/>
    <property type="match status" value="1"/>
</dbReference>
<organism evidence="2 3">
    <name type="scientific">Flavihumibacter petaseus NBRC 106054</name>
    <dbReference type="NCBI Taxonomy" id="1220578"/>
    <lineage>
        <taxon>Bacteria</taxon>
        <taxon>Pseudomonadati</taxon>
        <taxon>Bacteroidota</taxon>
        <taxon>Chitinophagia</taxon>
        <taxon>Chitinophagales</taxon>
        <taxon>Chitinophagaceae</taxon>
        <taxon>Flavihumibacter</taxon>
    </lineage>
</organism>
<feature type="domain" description="Lipid/polyisoprenoid-binding YceI-like" evidence="1">
    <location>
        <begin position="3"/>
        <end position="172"/>
    </location>
</feature>
<dbReference type="PANTHER" id="PTHR34406">
    <property type="entry name" value="PROTEIN YCEI"/>
    <property type="match status" value="1"/>
</dbReference>
<evidence type="ECO:0000259" key="1">
    <source>
        <dbReference type="SMART" id="SM00867"/>
    </source>
</evidence>
<proteinExistence type="predicted"/>
<dbReference type="RefSeq" id="WP_046367170.1">
    <property type="nucleotide sequence ID" value="NZ_BBWV01000001.1"/>
</dbReference>
<dbReference type="OrthoDB" id="9811006at2"/>
<name>A0A0E9MVW6_9BACT</name>
<accession>A0A0E9MVW6</accession>
<dbReference type="SMART" id="SM00867">
    <property type="entry name" value="YceI"/>
    <property type="match status" value="1"/>
</dbReference>
<comment type="caution">
    <text evidence="2">The sequence shown here is derived from an EMBL/GenBank/DDBJ whole genome shotgun (WGS) entry which is preliminary data.</text>
</comment>
<dbReference type="InterPro" id="IPR007372">
    <property type="entry name" value="Lipid/polyisoprenoid-bd_YceI"/>
</dbReference>
<gene>
    <name evidence="2" type="ORF">FPE01S_01_02870</name>
</gene>
<dbReference type="InterPro" id="IPR036761">
    <property type="entry name" value="TTHA0802/YceI-like_sf"/>
</dbReference>
<dbReference type="PANTHER" id="PTHR34406:SF1">
    <property type="entry name" value="PROTEIN YCEI"/>
    <property type="match status" value="1"/>
</dbReference>
<sequence>MATWSIDPNHSEITFKVKHLVISTVSGKFSSFEGTVEAEKEDFSDAKVQFSADIDSITTGNDQRDAHLKSPDFFDAGGHPKMTFVSESLTPKKDHEFLLKGNLTIRGTTHPVTLQAEFGGTQQDFYGNTVAGFEMTGKINRQDFGLTWSAVTEAGGIVVSDEVKLSINVELIKKA</sequence>
<dbReference type="Proteomes" id="UP000033121">
    <property type="component" value="Unassembled WGS sequence"/>
</dbReference>
<reference evidence="2 3" key="1">
    <citation type="submission" date="2015-04" db="EMBL/GenBank/DDBJ databases">
        <title>Whole genome shotgun sequence of Flavihumibacter petaseus NBRC 106054.</title>
        <authorList>
            <person name="Miyazawa S."/>
            <person name="Hosoyama A."/>
            <person name="Hashimoto M."/>
            <person name="Noguchi M."/>
            <person name="Tsuchikane K."/>
            <person name="Ohji S."/>
            <person name="Yamazoe A."/>
            <person name="Ichikawa N."/>
            <person name="Kimura A."/>
            <person name="Fujita N."/>
        </authorList>
    </citation>
    <scope>NUCLEOTIDE SEQUENCE [LARGE SCALE GENOMIC DNA]</scope>
    <source>
        <strain evidence="2 3">NBRC 106054</strain>
    </source>
</reference>
<dbReference type="Pfam" id="PF04264">
    <property type="entry name" value="YceI"/>
    <property type="match status" value="1"/>
</dbReference>
<protein>
    <submittedName>
        <fullName evidence="2">YceI family protein</fullName>
    </submittedName>
</protein>
<keyword evidence="3" id="KW-1185">Reference proteome</keyword>
<evidence type="ECO:0000313" key="2">
    <source>
        <dbReference type="EMBL" id="GAO41275.1"/>
    </source>
</evidence>
<dbReference type="AlphaFoldDB" id="A0A0E9MVW6"/>